<feature type="transmembrane region" description="Helical" evidence="9">
    <location>
        <begin position="423"/>
        <end position="447"/>
    </location>
</feature>
<name>A0AAD5RGJ9_9PEZI</name>
<dbReference type="InterPro" id="IPR002490">
    <property type="entry name" value="V-ATPase_116kDa_su"/>
</dbReference>
<feature type="transmembrane region" description="Helical" evidence="9">
    <location>
        <begin position="459"/>
        <end position="484"/>
    </location>
</feature>
<sequence length="872" mass="98966">MASEQETILRSADMTMVQLFTPSEQAREVVTALGEVGLVHFRDLNGNVNSFQRTYTAQLRRLDNLERQLRYFHSHMVKANVPVRKIDLDIERIASPTPLEIDDLAERSQALEARITELNESYETLKKREIEYLEWRHVLREAGRFFDRAHGNVEEIRQSMDVDDAPLLEDVEQQLQGGEAQDRSFTGMNIGFVAGVINREKMESFERILWRSLRGNLYMNQAEILEDLVDPKDNSKVQKNVFVIFANGRELLNKIRKISESMGADLYKVDENSDLRRDQIHEVNNRLNDVQNVLQNTQQTLEAELSQIAQALAGWLILVAKEKAVYDTLNNFSYDKTRRTLIAEAWVPSQDLPLIRSALNDVNMRAGHSVPSIISEVTTGKTPPTYLRTNKFTEAFQTIINAYGTCTYKEVNPALPSLVTFPFLFAVMFGDVGHAFIMLMTALALIFWENKLKKVREEIFGMIFYGRYIMFMMAAYSVFTGFIYNDIFSLPMTIFPSAWHYEPSEDYIAGHMIEAKLNTDGYRYPIGLDWNWHGTENSLVFTNSLKMKLSILIGWCHMTFSLCLMIPNARFFKKPIDLWGVFLPSMIFFQAIFGYLVIAILYKWGVNWIAEEEPAPGLLNMLIYMFLSPGTIDQPLYSGQSPVQQILVLLAVIQVPAILLAKPLFLRWEHNKARSKGYRGIGEGGVVHHAMDDVDDDEQEMLNDRQSVDTLDAAAGVQGVAGASVSGEGEGSEHEEFDFGEMMIHQAIHTIEFCLNCISHTASYLRLWALSLAHQQLSIVLWSMTLGSTLNGSGTGSPIVNGIIIFVMAGFWLGASIAVLVGMEGISAMLHSLRLQWVEAQSKYAHFEGWPFQPLNLTSLVEESEELRDFVE</sequence>
<dbReference type="PIRSF" id="PIRSF001293">
    <property type="entry name" value="ATP6V0A1"/>
    <property type="match status" value="1"/>
</dbReference>
<evidence type="ECO:0000256" key="4">
    <source>
        <dbReference type="ARBA" id="ARBA00022692"/>
    </source>
</evidence>
<evidence type="ECO:0000256" key="2">
    <source>
        <dbReference type="ARBA" id="ARBA00009904"/>
    </source>
</evidence>
<protein>
    <recommendedName>
        <fullName evidence="9">V-type proton ATPase subunit a</fullName>
    </recommendedName>
</protein>
<comment type="similarity">
    <text evidence="2 9">Belongs to the V-ATPase 116 kDa subunit family.</text>
</comment>
<keyword evidence="10" id="KW-0175">Coiled coil</keyword>
<dbReference type="EMBL" id="JAKWBI020000735">
    <property type="protein sequence ID" value="KAJ2892729.1"/>
    <property type="molecule type" value="Genomic_DNA"/>
</dbReference>
<dbReference type="PANTHER" id="PTHR11629:SF63">
    <property type="entry name" value="V-TYPE PROTON ATPASE SUBUNIT A"/>
    <property type="match status" value="1"/>
</dbReference>
<dbReference type="GO" id="GO:0000329">
    <property type="term" value="C:fungal-type vacuole membrane"/>
    <property type="evidence" value="ECO:0007669"/>
    <property type="project" value="TreeGrafter"/>
</dbReference>
<dbReference type="GO" id="GO:0046961">
    <property type="term" value="F:proton-transporting ATPase activity, rotational mechanism"/>
    <property type="evidence" value="ECO:0007669"/>
    <property type="project" value="InterPro"/>
</dbReference>
<evidence type="ECO:0000256" key="9">
    <source>
        <dbReference type="RuleBase" id="RU361189"/>
    </source>
</evidence>
<keyword evidence="5 9" id="KW-0375">Hydrogen ion transport</keyword>
<dbReference type="Proteomes" id="UP001201980">
    <property type="component" value="Unassembled WGS sequence"/>
</dbReference>
<comment type="caution">
    <text evidence="11">The sequence shown here is derived from an EMBL/GenBank/DDBJ whole genome shotgun (WGS) entry which is preliminary data.</text>
</comment>
<evidence type="ECO:0000256" key="6">
    <source>
        <dbReference type="ARBA" id="ARBA00022989"/>
    </source>
</evidence>
<feature type="coiled-coil region" evidence="10">
    <location>
        <begin position="101"/>
        <end position="128"/>
    </location>
</feature>
<evidence type="ECO:0000313" key="11">
    <source>
        <dbReference type="EMBL" id="KAJ2892729.1"/>
    </source>
</evidence>
<dbReference type="AlphaFoldDB" id="A0AAD5RGJ9"/>
<dbReference type="InterPro" id="IPR026028">
    <property type="entry name" value="V-type_ATPase_116kDa_su_euka"/>
</dbReference>
<evidence type="ECO:0000256" key="8">
    <source>
        <dbReference type="ARBA" id="ARBA00023136"/>
    </source>
</evidence>
<feature type="transmembrane region" description="Helical" evidence="9">
    <location>
        <begin position="646"/>
        <end position="666"/>
    </location>
</feature>
<dbReference type="GO" id="GO:0007035">
    <property type="term" value="P:vacuolar acidification"/>
    <property type="evidence" value="ECO:0007669"/>
    <property type="project" value="TreeGrafter"/>
</dbReference>
<keyword evidence="3 9" id="KW-0813">Transport</keyword>
<proteinExistence type="inferred from homology"/>
<evidence type="ECO:0000256" key="1">
    <source>
        <dbReference type="ARBA" id="ARBA00004141"/>
    </source>
</evidence>
<keyword evidence="6 9" id="KW-1133">Transmembrane helix</keyword>
<feature type="transmembrane region" description="Helical" evidence="9">
    <location>
        <begin position="799"/>
        <end position="821"/>
    </location>
</feature>
<keyword evidence="7 9" id="KW-0406">Ion transport</keyword>
<evidence type="ECO:0000313" key="12">
    <source>
        <dbReference type="Proteomes" id="UP001201980"/>
    </source>
</evidence>
<dbReference type="Pfam" id="PF01496">
    <property type="entry name" value="V_ATPase_I"/>
    <property type="match status" value="1"/>
</dbReference>
<gene>
    <name evidence="11" type="ORF">MKZ38_009434</name>
</gene>
<keyword evidence="12" id="KW-1185">Reference proteome</keyword>
<dbReference type="GO" id="GO:0051117">
    <property type="term" value="F:ATPase binding"/>
    <property type="evidence" value="ECO:0007669"/>
    <property type="project" value="TreeGrafter"/>
</dbReference>
<comment type="function">
    <text evidence="9">Essential component of the vacuolar proton pump (V-ATPase), a multimeric enzyme that catalyzes the translocation of protons across the membranes. Required for assembly and activity of the V-ATPase.</text>
</comment>
<feature type="transmembrane region" description="Helical" evidence="9">
    <location>
        <begin position="767"/>
        <end position="787"/>
    </location>
</feature>
<feature type="coiled-coil region" evidence="10">
    <location>
        <begin position="280"/>
        <end position="307"/>
    </location>
</feature>
<accession>A0AAD5RGJ9</accession>
<keyword evidence="8 9" id="KW-0472">Membrane</keyword>
<feature type="transmembrane region" description="Helical" evidence="9">
    <location>
        <begin position="578"/>
        <end position="602"/>
    </location>
</feature>
<evidence type="ECO:0000256" key="10">
    <source>
        <dbReference type="SAM" id="Coils"/>
    </source>
</evidence>
<evidence type="ECO:0000256" key="3">
    <source>
        <dbReference type="ARBA" id="ARBA00022448"/>
    </source>
</evidence>
<organism evidence="11 12">
    <name type="scientific">Zalerion maritima</name>
    <dbReference type="NCBI Taxonomy" id="339359"/>
    <lineage>
        <taxon>Eukaryota</taxon>
        <taxon>Fungi</taxon>
        <taxon>Dikarya</taxon>
        <taxon>Ascomycota</taxon>
        <taxon>Pezizomycotina</taxon>
        <taxon>Sordariomycetes</taxon>
        <taxon>Lulworthiomycetidae</taxon>
        <taxon>Lulworthiales</taxon>
        <taxon>Lulworthiaceae</taxon>
        <taxon>Zalerion</taxon>
    </lineage>
</organism>
<reference evidence="11" key="1">
    <citation type="submission" date="2022-07" db="EMBL/GenBank/DDBJ databases">
        <title>Draft genome sequence of Zalerion maritima ATCC 34329, a (micro)plastics degrading marine fungus.</title>
        <authorList>
            <person name="Paco A."/>
            <person name="Goncalves M.F.M."/>
            <person name="Rocha-Santos T.A.P."/>
            <person name="Alves A."/>
        </authorList>
    </citation>
    <scope>NUCLEOTIDE SEQUENCE</scope>
    <source>
        <strain evidence="11">ATCC 34329</strain>
    </source>
</reference>
<evidence type="ECO:0000256" key="7">
    <source>
        <dbReference type="ARBA" id="ARBA00023065"/>
    </source>
</evidence>
<evidence type="ECO:0000256" key="5">
    <source>
        <dbReference type="ARBA" id="ARBA00022781"/>
    </source>
</evidence>
<keyword evidence="4 9" id="KW-0812">Transmembrane</keyword>
<dbReference type="PANTHER" id="PTHR11629">
    <property type="entry name" value="VACUOLAR PROTON ATPASES"/>
    <property type="match status" value="1"/>
</dbReference>
<dbReference type="GO" id="GO:0000220">
    <property type="term" value="C:vacuolar proton-transporting V-type ATPase, V0 domain"/>
    <property type="evidence" value="ECO:0007669"/>
    <property type="project" value="InterPro"/>
</dbReference>
<feature type="transmembrane region" description="Helical" evidence="9">
    <location>
        <begin position="549"/>
        <end position="566"/>
    </location>
</feature>
<comment type="subcellular location">
    <subcellularLocation>
        <location evidence="1">Membrane</location>
        <topology evidence="1">Multi-pass membrane protein</topology>
    </subcellularLocation>
</comment>